<dbReference type="EMBL" id="WNDP01000106">
    <property type="protein sequence ID" value="KAF1021429.1"/>
    <property type="molecule type" value="Genomic_DNA"/>
</dbReference>
<proteinExistence type="predicted"/>
<dbReference type="Proteomes" id="UP000490535">
    <property type="component" value="Unassembled WGS sequence"/>
</dbReference>
<organism evidence="1 2">
    <name type="scientific">Acinetobacter bereziniae</name>
    <name type="common">Acinetobacter genomosp. 10</name>
    <dbReference type="NCBI Taxonomy" id="106648"/>
    <lineage>
        <taxon>Bacteria</taxon>
        <taxon>Pseudomonadati</taxon>
        <taxon>Pseudomonadota</taxon>
        <taxon>Gammaproteobacteria</taxon>
        <taxon>Moraxellales</taxon>
        <taxon>Moraxellaceae</taxon>
        <taxon>Acinetobacter</taxon>
    </lineage>
</organism>
<reference evidence="2" key="1">
    <citation type="journal article" date="2020" name="MBio">
        <title>Horizontal gene transfer to a defensive symbiont with a reduced genome amongst a multipartite beetle microbiome.</title>
        <authorList>
            <person name="Waterworth S.C."/>
            <person name="Florez L.V."/>
            <person name="Rees E.R."/>
            <person name="Hertweck C."/>
            <person name="Kaltenpoth M."/>
            <person name="Kwan J.C."/>
        </authorList>
    </citation>
    <scope>NUCLEOTIDE SEQUENCE [LARGE SCALE GENOMIC DNA]</scope>
</reference>
<sequence>MDLFTTLLNMNNLQNDQILFVEEPWTPESQVSVQSVSLVENPLPQSFQLFLTTNELKRLALQFETRNVCLREICYLIIEYCLEKIKILKKSI</sequence>
<protein>
    <submittedName>
        <fullName evidence="1">Uncharacterized protein</fullName>
    </submittedName>
</protein>
<accession>A0A833PDA2</accession>
<gene>
    <name evidence="1" type="ORF">GAK29_03407</name>
</gene>
<name>A0A833PDA2_ACIBZ</name>
<evidence type="ECO:0000313" key="2">
    <source>
        <dbReference type="Proteomes" id="UP000490535"/>
    </source>
</evidence>
<dbReference type="AlphaFoldDB" id="A0A833PDA2"/>
<evidence type="ECO:0000313" key="1">
    <source>
        <dbReference type="EMBL" id="KAF1021429.1"/>
    </source>
</evidence>
<comment type="caution">
    <text evidence="1">The sequence shown here is derived from an EMBL/GenBank/DDBJ whole genome shotgun (WGS) entry which is preliminary data.</text>
</comment>